<evidence type="ECO:0000259" key="4">
    <source>
        <dbReference type="Pfam" id="PF00144"/>
    </source>
</evidence>
<organism evidence="6 7">
    <name type="scientific">Plantactinospora sonchi</name>
    <dbReference type="NCBI Taxonomy" id="1544735"/>
    <lineage>
        <taxon>Bacteria</taxon>
        <taxon>Bacillati</taxon>
        <taxon>Actinomycetota</taxon>
        <taxon>Actinomycetes</taxon>
        <taxon>Micromonosporales</taxon>
        <taxon>Micromonosporaceae</taxon>
        <taxon>Plantactinospora</taxon>
    </lineage>
</organism>
<dbReference type="Gene3D" id="2.120.10.30">
    <property type="entry name" value="TolB, C-terminal domain"/>
    <property type="match status" value="2"/>
</dbReference>
<evidence type="ECO:0000256" key="3">
    <source>
        <dbReference type="SAM" id="MobiDB-lite"/>
    </source>
</evidence>
<dbReference type="EMBL" id="JAZGQK010000043">
    <property type="protein sequence ID" value="MEE6263798.1"/>
    <property type="molecule type" value="Genomic_DNA"/>
</dbReference>
<dbReference type="Gene3D" id="3.40.710.10">
    <property type="entry name" value="DD-peptidase/beta-lactamase superfamily"/>
    <property type="match status" value="1"/>
</dbReference>
<dbReference type="Pfam" id="PF07676">
    <property type="entry name" value="PD40"/>
    <property type="match status" value="3"/>
</dbReference>
<keyword evidence="2" id="KW-0720">Serine protease</keyword>
<dbReference type="Gene3D" id="3.40.50.1820">
    <property type="entry name" value="alpha/beta hydrolase"/>
    <property type="match status" value="1"/>
</dbReference>
<evidence type="ECO:0000256" key="2">
    <source>
        <dbReference type="ARBA" id="ARBA00022825"/>
    </source>
</evidence>
<dbReference type="PANTHER" id="PTHR42776:SF27">
    <property type="entry name" value="DIPEPTIDYL PEPTIDASE FAMILY MEMBER 6"/>
    <property type="match status" value="1"/>
</dbReference>
<dbReference type="SUPFAM" id="SSF82171">
    <property type="entry name" value="DPP6 N-terminal domain-like"/>
    <property type="match status" value="1"/>
</dbReference>
<dbReference type="RefSeq" id="WP_331218591.1">
    <property type="nucleotide sequence ID" value="NZ_JAZGQK010000043.1"/>
</dbReference>
<evidence type="ECO:0000313" key="6">
    <source>
        <dbReference type="EMBL" id="MEE6263798.1"/>
    </source>
</evidence>
<dbReference type="InterPro" id="IPR001375">
    <property type="entry name" value="Peptidase_S9_cat"/>
</dbReference>
<sequence length="1147" mass="123187">MTRRQRIEDLTDLVVPEQPALSPDGTRVAYVLRRSDVDADRTVRALWHVGVDAGRPAVLTRGDADTAPAWSPEGDRLAFLRAQDGPAQLWLLPTGGGEPERVTDLPLGAGAPVWSPDGTRIAFSAPVDRQAEPGDPADPRQAGPGDSRTGRQAGPGRETHSGDPDADRKRRADAPVVADRLDYQADGAELLREVRRHLHVLDLASGTCRQVTDGDWHAGTPAWSPEGDRLAFAAATAPDADLTARVPVHVLDLTDKTAQPRPVGLTDGVAGPVLWTADGAALLVVGTVGAPVGHAGLLRVPLNGGPVVDLAADLDRNVMPGGPGYPGAVPRLTADGRTVLFCVRDRGCTHLYAVPVDGGVPRPLVTGAGRTVAGLSVARDTAAVLLHTPTSFGEIVTVDVNTGTESVRTDHGASRGEIDLFRHEEREFTVSDGTVVHGWLLRDPDRSGPLPLLLDVHGGPHNAWNAGADEIHLYHQELVARGWAVLLLNPRGSDGYGEEFYTAVREAWGVADARDFLEPIDVLVDEGIADPRRLAVAGYSYGGYMACYLTGRDSRFAAAVAGGVVSDLTSMVGASDDGHLLAAYELGGLPWADRDRYAEMSPLTRVDQVRTPTLVVHGADDRRCPVGQAQQWHTALRQRGVPTRLVLYPQASHLFILDGRPSHRLDFNRRVVDWVERYAGDPDGPRPPRIDAAHWRRRLAVLAERYRVPGATLGILRVRPGGDDELVEVAYGVLNRDTGVPVTTDSVFQIGSISKVWTAAVIMQLVDEGRLDLDAPVVDVLPELRLADPAVTKQVTVRHLLTHTSGIDGDVFTDTGRGDDCLERYVAGLAEVAQNHGLGATWSYCNSGFSLAGRVIEKLTGGTWDAAVRERIFTPLGLARTGTLPEEALLHRAAVGHVGEGEDEPTRAPVWGLPRALGPAGLIHSTVADVLGFARAHLTGGLAPDGDRWLSEASVAAMADKHADLPDRHTLGDSWGLGWIRMSWDGHRLIGHDGNTIGQAAFLRILPGAGLAVTLLTNGGHGRDLYDELYREIFAELAGVAMPRSLAPPAEPVIVDVRPHLGRYERAGARLEVLTGDDGPVLRTTVTGPLAELVDEPTHDLRMVPVNPDLYVVRQPGTRTWIPVTFYRLDSGERYLHFGARATPRVD</sequence>
<keyword evidence="1 6" id="KW-0378">Hydrolase</keyword>
<dbReference type="Pfam" id="PF00144">
    <property type="entry name" value="Beta-lactamase"/>
    <property type="match status" value="1"/>
</dbReference>
<keyword evidence="2" id="KW-0645">Protease</keyword>
<comment type="caution">
    <text evidence="6">The sequence shown here is derived from an EMBL/GenBank/DDBJ whole genome shotgun (WGS) entry which is preliminary data.</text>
</comment>
<dbReference type="InterPro" id="IPR011659">
    <property type="entry name" value="WD40"/>
</dbReference>
<dbReference type="PANTHER" id="PTHR42776">
    <property type="entry name" value="SERINE PEPTIDASE S9 FAMILY MEMBER"/>
    <property type="match status" value="1"/>
</dbReference>
<feature type="region of interest" description="Disordered" evidence="3">
    <location>
        <begin position="127"/>
        <end position="175"/>
    </location>
</feature>
<dbReference type="InterPro" id="IPR001466">
    <property type="entry name" value="Beta-lactam-related"/>
</dbReference>
<evidence type="ECO:0000256" key="1">
    <source>
        <dbReference type="ARBA" id="ARBA00022801"/>
    </source>
</evidence>
<dbReference type="InterPro" id="IPR029058">
    <property type="entry name" value="AB_hydrolase_fold"/>
</dbReference>
<dbReference type="Proteomes" id="UP001332243">
    <property type="component" value="Unassembled WGS sequence"/>
</dbReference>
<dbReference type="SUPFAM" id="SSF53474">
    <property type="entry name" value="alpha/beta-Hydrolases"/>
    <property type="match status" value="1"/>
</dbReference>
<accession>A0ABU7S4S7</accession>
<dbReference type="GO" id="GO:0016787">
    <property type="term" value="F:hydrolase activity"/>
    <property type="evidence" value="ECO:0007669"/>
    <property type="project" value="UniProtKB-KW"/>
</dbReference>
<dbReference type="Pfam" id="PF00326">
    <property type="entry name" value="Peptidase_S9"/>
    <property type="match status" value="1"/>
</dbReference>
<dbReference type="InterPro" id="IPR011042">
    <property type="entry name" value="6-blade_b-propeller_TolB-like"/>
</dbReference>
<feature type="domain" description="Peptidase S9 prolyl oligopeptidase catalytic" evidence="5">
    <location>
        <begin position="478"/>
        <end position="680"/>
    </location>
</feature>
<feature type="compositionally biased region" description="Basic and acidic residues" evidence="3">
    <location>
        <begin position="157"/>
        <end position="175"/>
    </location>
</feature>
<keyword evidence="7" id="KW-1185">Reference proteome</keyword>
<evidence type="ECO:0000313" key="7">
    <source>
        <dbReference type="Proteomes" id="UP001332243"/>
    </source>
</evidence>
<evidence type="ECO:0000259" key="5">
    <source>
        <dbReference type="Pfam" id="PF00326"/>
    </source>
</evidence>
<feature type="domain" description="Beta-lactamase-related" evidence="4">
    <location>
        <begin position="697"/>
        <end position="1027"/>
    </location>
</feature>
<dbReference type="SUPFAM" id="SSF56601">
    <property type="entry name" value="beta-lactamase/transpeptidase-like"/>
    <property type="match status" value="1"/>
</dbReference>
<gene>
    <name evidence="6" type="ORF">V1633_35660</name>
</gene>
<dbReference type="InterPro" id="IPR012338">
    <property type="entry name" value="Beta-lactam/transpept-like"/>
</dbReference>
<proteinExistence type="predicted"/>
<protein>
    <submittedName>
        <fullName evidence="6">Serine hydrolase</fullName>
    </submittedName>
</protein>
<reference evidence="6 7" key="1">
    <citation type="submission" date="2024-01" db="EMBL/GenBank/DDBJ databases">
        <title>Genome insights into Plantactinospora sonchi sp. nov.</title>
        <authorList>
            <person name="Wang L."/>
        </authorList>
    </citation>
    <scope>NUCLEOTIDE SEQUENCE [LARGE SCALE GENOMIC DNA]</scope>
    <source>
        <strain evidence="6 7">NEAU-QY2</strain>
    </source>
</reference>
<name>A0ABU7S4S7_9ACTN</name>